<dbReference type="Gene3D" id="1.25.40.10">
    <property type="entry name" value="Tetratricopeptide repeat domain"/>
    <property type="match status" value="1"/>
</dbReference>
<feature type="signal peptide" evidence="2">
    <location>
        <begin position="1"/>
        <end position="27"/>
    </location>
</feature>
<accession>A0A939HMI1</accession>
<feature type="region of interest" description="Disordered" evidence="1">
    <location>
        <begin position="117"/>
        <end position="151"/>
    </location>
</feature>
<dbReference type="AlphaFoldDB" id="A0A939HMI1"/>
<keyword evidence="2" id="KW-0732">Signal</keyword>
<sequence length="276" mass="28528">MRMAGQGLAVMGLAAALLATVSPQGLAQDVTSREGIALQDQILALKQTLSQMQSSQADNPGRALPAPSASAGGNGDLVAQLLDRVSTLEAQQRDMRGQIDQLTNDLQQKTAALSKQMADSQFAAQNGQAPAAPLAGDGTSASTAEAPPSTPDDLLKAGKAALVKKDYATAQDNAEAALKKAKGAFKVDAQFLLAQSLAGQKQYRQSALAYYDAYKLSPKSARAPDALLGVTSTLLAEGDKKAACQALDKLAAEFPTPSKQVSHAVDVYTKKGGCNS</sequence>
<gene>
    <name evidence="3" type="ORF">J2D77_04265</name>
</gene>
<protein>
    <submittedName>
        <fullName evidence="3">Uncharacterized protein</fullName>
    </submittedName>
</protein>
<proteinExistence type="predicted"/>
<feature type="compositionally biased region" description="Polar residues" evidence="1">
    <location>
        <begin position="117"/>
        <end position="128"/>
    </location>
</feature>
<keyword evidence="4" id="KW-1185">Reference proteome</keyword>
<evidence type="ECO:0000256" key="1">
    <source>
        <dbReference type="SAM" id="MobiDB-lite"/>
    </source>
</evidence>
<dbReference type="SUPFAM" id="SSF48452">
    <property type="entry name" value="TPR-like"/>
    <property type="match status" value="1"/>
</dbReference>
<evidence type="ECO:0000313" key="4">
    <source>
        <dbReference type="Proteomes" id="UP000664073"/>
    </source>
</evidence>
<organism evidence="3 4">
    <name type="scientific">Acetobacter garciniae</name>
    <dbReference type="NCBI Taxonomy" id="2817435"/>
    <lineage>
        <taxon>Bacteria</taxon>
        <taxon>Pseudomonadati</taxon>
        <taxon>Pseudomonadota</taxon>
        <taxon>Alphaproteobacteria</taxon>
        <taxon>Acetobacterales</taxon>
        <taxon>Acetobacteraceae</taxon>
        <taxon>Acetobacter</taxon>
    </lineage>
</organism>
<name>A0A939HMI1_9PROT</name>
<dbReference type="InterPro" id="IPR011990">
    <property type="entry name" value="TPR-like_helical_dom_sf"/>
</dbReference>
<dbReference type="Proteomes" id="UP000664073">
    <property type="component" value="Unassembled WGS sequence"/>
</dbReference>
<evidence type="ECO:0000313" key="3">
    <source>
        <dbReference type="EMBL" id="MBO1324374.1"/>
    </source>
</evidence>
<evidence type="ECO:0000256" key="2">
    <source>
        <dbReference type="SAM" id="SignalP"/>
    </source>
</evidence>
<feature type="chain" id="PRO_5037574815" evidence="2">
    <location>
        <begin position="28"/>
        <end position="276"/>
    </location>
</feature>
<comment type="caution">
    <text evidence="3">The sequence shown here is derived from an EMBL/GenBank/DDBJ whole genome shotgun (WGS) entry which is preliminary data.</text>
</comment>
<feature type="region of interest" description="Disordered" evidence="1">
    <location>
        <begin position="51"/>
        <end position="72"/>
    </location>
</feature>
<dbReference type="EMBL" id="JAFVMH010000002">
    <property type="protein sequence ID" value="MBO1324374.1"/>
    <property type="molecule type" value="Genomic_DNA"/>
</dbReference>
<reference evidence="3" key="1">
    <citation type="submission" date="2021-03" db="EMBL/GenBank/DDBJ databases">
        <title>The complete genome sequence of Acetobacter sp. TBRC 12339.</title>
        <authorList>
            <person name="Charoenyingcharoen P."/>
            <person name="Yukphan P."/>
        </authorList>
    </citation>
    <scope>NUCLEOTIDE SEQUENCE</scope>
    <source>
        <strain evidence="3">TBRC 12339</strain>
    </source>
</reference>